<dbReference type="InterPro" id="IPR021457">
    <property type="entry name" value="DUF3108"/>
</dbReference>
<feature type="region of interest" description="Disordered" evidence="1">
    <location>
        <begin position="71"/>
        <end position="94"/>
    </location>
</feature>
<evidence type="ECO:0000313" key="3">
    <source>
        <dbReference type="Proteomes" id="UP001303946"/>
    </source>
</evidence>
<name>A0ABZ0CYV1_9BURK</name>
<accession>A0ABZ0CYV1</accession>
<reference evidence="2 3" key="1">
    <citation type="submission" date="2023-10" db="EMBL/GenBank/DDBJ databases">
        <title>Bacteria for the degradation of biodegradable plastic PBAT(Polybutylene adipate terephthalate).</title>
        <authorList>
            <person name="Weon H.-Y."/>
            <person name="Yeon J."/>
        </authorList>
    </citation>
    <scope>NUCLEOTIDE SEQUENCE [LARGE SCALE GENOMIC DNA]</scope>
    <source>
        <strain evidence="2 3">SBD 7-3</strain>
    </source>
</reference>
<proteinExistence type="predicted"/>
<gene>
    <name evidence="2" type="ORF">RXV79_24520</name>
</gene>
<dbReference type="RefSeq" id="WP_316700727.1">
    <property type="nucleotide sequence ID" value="NZ_CP136336.1"/>
</dbReference>
<organism evidence="2 3">
    <name type="scientific">Piscinibacter gummiphilus</name>
    <dbReference type="NCBI Taxonomy" id="946333"/>
    <lineage>
        <taxon>Bacteria</taxon>
        <taxon>Pseudomonadati</taxon>
        <taxon>Pseudomonadota</taxon>
        <taxon>Betaproteobacteria</taxon>
        <taxon>Burkholderiales</taxon>
        <taxon>Sphaerotilaceae</taxon>
        <taxon>Piscinibacter</taxon>
    </lineage>
</organism>
<evidence type="ECO:0000256" key="1">
    <source>
        <dbReference type="SAM" id="MobiDB-lite"/>
    </source>
</evidence>
<feature type="compositionally biased region" description="Pro residues" evidence="1">
    <location>
        <begin position="71"/>
        <end position="91"/>
    </location>
</feature>
<dbReference type="EMBL" id="CP136336">
    <property type="protein sequence ID" value="WOB08053.1"/>
    <property type="molecule type" value="Genomic_DNA"/>
</dbReference>
<dbReference type="Pfam" id="PF11306">
    <property type="entry name" value="DUF3108"/>
    <property type="match status" value="1"/>
</dbReference>
<sequence>MAYPPSAPARRLAPTLLTLAAGVALLHWLAWDRLAAHWGVEATPGPRPAVQVRTLTPPAPAEALPVVVAKPAPPARRAPPPDATPTPPPQQEPEDVVVINTDPVLVAAALPADTALHMVPVARGEVGQDEVPVYRTQLPPPMTLGYELTYGRWTGRGELVWRPSGNTYEARLEGRVLGMSAITLVSKGNLDAAGLAPVRYTDQRRGRGEQAANFQRKAGKITFSGNPAEFPLLEGSQDRLSWMVQLAAIAQAEPKRVAPGSRIVLHVVGARGDSDVWTFQVEGSQEVSTPDGAVKTVKLLREPRKPHDTRVEVWLAPSLHYLPVRAKQTTENSSWDLRLQSSQPPT</sequence>
<keyword evidence="3" id="KW-1185">Reference proteome</keyword>
<protein>
    <submittedName>
        <fullName evidence="2">DUF3108 domain-containing protein</fullName>
    </submittedName>
</protein>
<evidence type="ECO:0000313" key="2">
    <source>
        <dbReference type="EMBL" id="WOB08053.1"/>
    </source>
</evidence>
<dbReference type="Proteomes" id="UP001303946">
    <property type="component" value="Chromosome"/>
</dbReference>